<evidence type="ECO:0000256" key="10">
    <source>
        <dbReference type="SAM" id="MobiDB-lite"/>
    </source>
</evidence>
<dbReference type="GO" id="GO:0046872">
    <property type="term" value="F:metal ion binding"/>
    <property type="evidence" value="ECO:0007669"/>
    <property type="project" value="UniProtKB-UniRule"/>
</dbReference>
<dbReference type="AlphaFoldDB" id="A0A1G7YIA8"/>
<dbReference type="InterPro" id="IPR036523">
    <property type="entry name" value="SurE-like_sf"/>
</dbReference>
<dbReference type="InterPro" id="IPR030048">
    <property type="entry name" value="SurE"/>
</dbReference>
<evidence type="ECO:0000256" key="6">
    <source>
        <dbReference type="ARBA" id="ARBA00022723"/>
    </source>
</evidence>
<feature type="binding site" evidence="9">
    <location>
        <position position="124"/>
    </location>
    <ligand>
        <name>a divalent metal cation</name>
        <dbReference type="ChEBI" id="CHEBI:60240"/>
    </ligand>
</feature>
<dbReference type="NCBIfam" id="TIGR00087">
    <property type="entry name" value="surE"/>
    <property type="match status" value="1"/>
</dbReference>
<evidence type="ECO:0000256" key="9">
    <source>
        <dbReference type="HAMAP-Rule" id="MF_00060"/>
    </source>
</evidence>
<keyword evidence="13" id="KW-1185">Reference proteome</keyword>
<reference evidence="13" key="1">
    <citation type="submission" date="2016-10" db="EMBL/GenBank/DDBJ databases">
        <authorList>
            <person name="Varghese N."/>
            <person name="Submissions S."/>
        </authorList>
    </citation>
    <scope>NUCLEOTIDE SEQUENCE [LARGE SCALE GENOMIC DNA]</scope>
    <source>
        <strain evidence="13">930I</strain>
    </source>
</reference>
<evidence type="ECO:0000256" key="2">
    <source>
        <dbReference type="ARBA" id="ARBA00001946"/>
    </source>
</evidence>
<comment type="subcellular location">
    <subcellularLocation>
        <location evidence="3 9">Cytoplasm</location>
    </subcellularLocation>
</comment>
<keyword evidence="7 9" id="KW-0547">Nucleotide-binding</keyword>
<dbReference type="STRING" id="83401.SAMN05421742_103308"/>
<feature type="domain" description="Survival protein SurE-like phosphatase/nucleotidase" evidence="11">
    <location>
        <begin position="34"/>
        <end position="217"/>
    </location>
</feature>
<dbReference type="NCBIfam" id="NF001490">
    <property type="entry name" value="PRK00346.1-4"/>
    <property type="match status" value="1"/>
</dbReference>
<evidence type="ECO:0000256" key="5">
    <source>
        <dbReference type="ARBA" id="ARBA00022490"/>
    </source>
</evidence>
<dbReference type="PANTHER" id="PTHR30457">
    <property type="entry name" value="5'-NUCLEOTIDASE SURE"/>
    <property type="match status" value="1"/>
</dbReference>
<evidence type="ECO:0000313" key="13">
    <source>
        <dbReference type="Proteomes" id="UP000217076"/>
    </source>
</evidence>
<comment type="catalytic activity">
    <reaction evidence="1 9">
        <text>a ribonucleoside 5'-phosphate + H2O = a ribonucleoside + phosphate</text>
        <dbReference type="Rhea" id="RHEA:12484"/>
        <dbReference type="ChEBI" id="CHEBI:15377"/>
        <dbReference type="ChEBI" id="CHEBI:18254"/>
        <dbReference type="ChEBI" id="CHEBI:43474"/>
        <dbReference type="ChEBI" id="CHEBI:58043"/>
        <dbReference type="EC" id="3.1.3.5"/>
    </reaction>
</comment>
<dbReference type="SUPFAM" id="SSF64167">
    <property type="entry name" value="SurE-like"/>
    <property type="match status" value="1"/>
</dbReference>
<protein>
    <recommendedName>
        <fullName evidence="9">5'-nucleotidase SurE</fullName>
        <ecNumber evidence="9">3.1.3.5</ecNumber>
    </recommendedName>
    <alternativeName>
        <fullName evidence="9">Nucleoside 5'-monophosphate phosphohydrolase</fullName>
    </alternativeName>
</protein>
<dbReference type="GO" id="GO:0000166">
    <property type="term" value="F:nucleotide binding"/>
    <property type="evidence" value="ECO:0007669"/>
    <property type="project" value="UniProtKB-KW"/>
</dbReference>
<dbReference type="Pfam" id="PF01975">
    <property type="entry name" value="SurE"/>
    <property type="match status" value="1"/>
</dbReference>
<comment type="cofactor">
    <cofactor evidence="2">
        <name>Mg(2+)</name>
        <dbReference type="ChEBI" id="CHEBI:18420"/>
    </cofactor>
</comment>
<feature type="binding site" evidence="9">
    <location>
        <position position="71"/>
    </location>
    <ligand>
        <name>a divalent metal cation</name>
        <dbReference type="ChEBI" id="CHEBI:60240"/>
    </ligand>
</feature>
<proteinExistence type="inferred from homology"/>
<evidence type="ECO:0000256" key="4">
    <source>
        <dbReference type="ARBA" id="ARBA00011062"/>
    </source>
</evidence>
<gene>
    <name evidence="9" type="primary">surE</name>
    <name evidence="12" type="ORF">SAMN05421742_103308</name>
</gene>
<dbReference type="GO" id="GO:0004309">
    <property type="term" value="F:exopolyphosphatase activity"/>
    <property type="evidence" value="ECO:0007669"/>
    <property type="project" value="TreeGrafter"/>
</dbReference>
<name>A0A1G7YIA8_9PROT</name>
<dbReference type="PANTHER" id="PTHR30457:SF12">
    <property type="entry name" value="5'_3'-NUCLEOTIDASE SURE"/>
    <property type="match status" value="1"/>
</dbReference>
<organism evidence="12 13">
    <name type="scientific">Roseospirillum parvum</name>
    <dbReference type="NCBI Taxonomy" id="83401"/>
    <lineage>
        <taxon>Bacteria</taxon>
        <taxon>Pseudomonadati</taxon>
        <taxon>Pseudomonadota</taxon>
        <taxon>Alphaproteobacteria</taxon>
        <taxon>Rhodospirillales</taxon>
        <taxon>Rhodospirillaceae</taxon>
        <taxon>Roseospirillum</taxon>
    </lineage>
</organism>
<accession>A0A1G7YIA8</accession>
<dbReference type="EMBL" id="FNCV01000003">
    <property type="protein sequence ID" value="SDG95959.1"/>
    <property type="molecule type" value="Genomic_DNA"/>
</dbReference>
<dbReference type="GO" id="GO:0005737">
    <property type="term" value="C:cytoplasm"/>
    <property type="evidence" value="ECO:0007669"/>
    <property type="project" value="UniProtKB-SubCell"/>
</dbReference>
<dbReference type="FunFam" id="3.40.1210.10:FF:000001">
    <property type="entry name" value="5'/3'-nucleotidase SurE"/>
    <property type="match status" value="1"/>
</dbReference>
<comment type="similarity">
    <text evidence="4 9">Belongs to the SurE nucleotidase family.</text>
</comment>
<feature type="binding site" evidence="9">
    <location>
        <position position="39"/>
    </location>
    <ligand>
        <name>a divalent metal cation</name>
        <dbReference type="ChEBI" id="CHEBI:60240"/>
    </ligand>
</feature>
<dbReference type="GO" id="GO:0008253">
    <property type="term" value="F:5'-nucleotidase activity"/>
    <property type="evidence" value="ECO:0007669"/>
    <property type="project" value="UniProtKB-UniRule"/>
</dbReference>
<evidence type="ECO:0000256" key="8">
    <source>
        <dbReference type="ARBA" id="ARBA00022801"/>
    </source>
</evidence>
<keyword evidence="8 9" id="KW-0378">Hydrolase</keyword>
<comment type="cofactor">
    <cofactor evidence="9">
        <name>a divalent metal cation</name>
        <dbReference type="ChEBI" id="CHEBI:60240"/>
    </cofactor>
    <text evidence="9">Binds 1 divalent metal cation per subunit.</text>
</comment>
<feature type="binding site" evidence="9">
    <location>
        <position position="40"/>
    </location>
    <ligand>
        <name>a divalent metal cation</name>
        <dbReference type="ChEBI" id="CHEBI:60240"/>
    </ligand>
</feature>
<evidence type="ECO:0000313" key="12">
    <source>
        <dbReference type="EMBL" id="SDG95959.1"/>
    </source>
</evidence>
<evidence type="ECO:0000256" key="1">
    <source>
        <dbReference type="ARBA" id="ARBA00000815"/>
    </source>
</evidence>
<dbReference type="InterPro" id="IPR002828">
    <property type="entry name" value="SurE-like_Pase/nucleotidase"/>
</dbReference>
<evidence type="ECO:0000259" key="11">
    <source>
        <dbReference type="Pfam" id="PF01975"/>
    </source>
</evidence>
<dbReference type="Proteomes" id="UP000217076">
    <property type="component" value="Unassembled WGS sequence"/>
</dbReference>
<dbReference type="EC" id="3.1.3.5" evidence="9"/>
<evidence type="ECO:0000256" key="3">
    <source>
        <dbReference type="ARBA" id="ARBA00004496"/>
    </source>
</evidence>
<evidence type="ECO:0000256" key="7">
    <source>
        <dbReference type="ARBA" id="ARBA00022741"/>
    </source>
</evidence>
<sequence>MSEPDSAAQVATEAATEIADDLLPPLADLSRARILVTNDDGINAPGLALLTRLAESLSDDVWVVAPETEQSGTGHSLSLHDPLRFREIEPRRFAVAGTPTDCVLLAVHKLIEGRRPDLVLSGVNRGANLGDDITYSGTVAAAMEGTLLGVRSIALSQIFRYPEPPPFETAEAHGPDLVRRLCAQSWPRNVLVNVNFPNCPPEAVSGLKVTRQGRRKIGEGITERTDPRGRPYVWIGPQRSGERHGDDSDLGVIGRGMISVTPLCVDLTHRATLGRLAEVLDDPAPEAPPGAKP</sequence>
<comment type="function">
    <text evidence="9">Nucleotidase that shows phosphatase activity on nucleoside 5'-monophosphates.</text>
</comment>
<dbReference type="GO" id="GO:0008254">
    <property type="term" value="F:3'-nucleotidase activity"/>
    <property type="evidence" value="ECO:0007669"/>
    <property type="project" value="TreeGrafter"/>
</dbReference>
<keyword evidence="6 9" id="KW-0479">Metal-binding</keyword>
<keyword evidence="5 9" id="KW-0963">Cytoplasm</keyword>
<dbReference type="HAMAP" id="MF_00060">
    <property type="entry name" value="SurE"/>
    <property type="match status" value="1"/>
</dbReference>
<feature type="region of interest" description="Disordered" evidence="10">
    <location>
        <begin position="228"/>
        <end position="248"/>
    </location>
</feature>
<dbReference type="Gene3D" id="3.40.1210.10">
    <property type="entry name" value="Survival protein SurE-like phosphatase/nucleotidase"/>
    <property type="match status" value="1"/>
</dbReference>